<dbReference type="Gene3D" id="1.25.40.340">
    <property type="match status" value="1"/>
</dbReference>
<name>A0A7W9S6U6_9HYPH</name>
<feature type="domain" description="DhaL" evidence="3">
    <location>
        <begin position="6"/>
        <end position="196"/>
    </location>
</feature>
<dbReference type="GO" id="GO:0005829">
    <property type="term" value="C:cytosol"/>
    <property type="evidence" value="ECO:0007669"/>
    <property type="project" value="TreeGrafter"/>
</dbReference>
<evidence type="ECO:0000259" key="3">
    <source>
        <dbReference type="PROSITE" id="PS51480"/>
    </source>
</evidence>
<dbReference type="FunFam" id="1.25.40.340:FF:000002">
    <property type="entry name" value="Dihydroxyacetone kinase, L subunit"/>
    <property type="match status" value="1"/>
</dbReference>
<dbReference type="PROSITE" id="PS51480">
    <property type="entry name" value="DHAL"/>
    <property type="match status" value="1"/>
</dbReference>
<evidence type="ECO:0000256" key="1">
    <source>
        <dbReference type="ARBA" id="ARBA00022679"/>
    </source>
</evidence>
<dbReference type="Pfam" id="PF02734">
    <property type="entry name" value="Dak2"/>
    <property type="match status" value="1"/>
</dbReference>
<dbReference type="EMBL" id="JACHEU010000004">
    <property type="protein sequence ID" value="MBB6014098.1"/>
    <property type="molecule type" value="Genomic_DNA"/>
</dbReference>
<dbReference type="Proteomes" id="UP000533306">
    <property type="component" value="Unassembled WGS sequence"/>
</dbReference>
<organism evidence="4 5">
    <name type="scientific">Aquamicrobium lusatiense</name>
    <dbReference type="NCBI Taxonomy" id="89772"/>
    <lineage>
        <taxon>Bacteria</taxon>
        <taxon>Pseudomonadati</taxon>
        <taxon>Pseudomonadota</taxon>
        <taxon>Alphaproteobacteria</taxon>
        <taxon>Hyphomicrobiales</taxon>
        <taxon>Phyllobacteriaceae</taxon>
        <taxon>Aquamicrobium</taxon>
    </lineage>
</organism>
<sequence length="203" mass="20820">MQMDRDLLYRLIEAAVGTVDSHWQELTALDQAIGDGDHGAGMKRGFDAVMADADKLAEQPLPATLTAIGRTLVMSMGGASGPLYGTFFMELGKSLDAAPDRAALNAGFTRALAAVAARGKSEPGQKTMLDVLAPVSAALDAGADAGTVARVAHDAAEATVPMLALRGRAAFLGERSVGHMDPGARSSSLIIGAVCAVLEEQSA</sequence>
<accession>A0A7W9S6U6</accession>
<dbReference type="InterPro" id="IPR012737">
    <property type="entry name" value="DhaK_L_YcgS"/>
</dbReference>
<dbReference type="InterPro" id="IPR004007">
    <property type="entry name" value="DhaL_dom"/>
</dbReference>
<proteinExistence type="predicted"/>
<dbReference type="SMART" id="SM01120">
    <property type="entry name" value="Dak2"/>
    <property type="match status" value="1"/>
</dbReference>
<dbReference type="GO" id="GO:0004371">
    <property type="term" value="F:glycerone kinase activity"/>
    <property type="evidence" value="ECO:0007669"/>
    <property type="project" value="InterPro"/>
</dbReference>
<dbReference type="EC" id="2.7.1.-" evidence="4"/>
<dbReference type="GO" id="GO:0019563">
    <property type="term" value="P:glycerol catabolic process"/>
    <property type="evidence" value="ECO:0007669"/>
    <property type="project" value="TreeGrafter"/>
</dbReference>
<gene>
    <name evidence="4" type="ORF">HNR59_003492</name>
</gene>
<keyword evidence="2 4" id="KW-0418">Kinase</keyword>
<dbReference type="PANTHER" id="PTHR28629">
    <property type="entry name" value="TRIOKINASE/FMN CYCLASE"/>
    <property type="match status" value="1"/>
</dbReference>
<evidence type="ECO:0000256" key="2">
    <source>
        <dbReference type="ARBA" id="ARBA00022777"/>
    </source>
</evidence>
<dbReference type="PANTHER" id="PTHR28629:SF4">
    <property type="entry name" value="TRIOKINASE_FMN CYCLASE"/>
    <property type="match status" value="1"/>
</dbReference>
<reference evidence="4 5" key="1">
    <citation type="submission" date="2020-08" db="EMBL/GenBank/DDBJ databases">
        <title>Genomic Encyclopedia of Type Strains, Phase IV (KMG-IV): sequencing the most valuable type-strain genomes for metagenomic binning, comparative biology and taxonomic classification.</title>
        <authorList>
            <person name="Goeker M."/>
        </authorList>
    </citation>
    <scope>NUCLEOTIDE SEQUENCE [LARGE SCALE GENOMIC DNA]</scope>
    <source>
        <strain evidence="4 5">DSM 11099</strain>
    </source>
</reference>
<keyword evidence="5" id="KW-1185">Reference proteome</keyword>
<protein>
    <submittedName>
        <fullName evidence="4">Dihydroxyacetone kinase-like protein</fullName>
        <ecNumber evidence="4">2.7.1.-</ecNumber>
    </submittedName>
</protein>
<keyword evidence="1 4" id="KW-0808">Transferase</keyword>
<dbReference type="InterPro" id="IPR036117">
    <property type="entry name" value="DhaL_dom_sf"/>
</dbReference>
<evidence type="ECO:0000313" key="5">
    <source>
        <dbReference type="Proteomes" id="UP000533306"/>
    </source>
</evidence>
<comment type="caution">
    <text evidence="4">The sequence shown here is derived from an EMBL/GenBank/DDBJ whole genome shotgun (WGS) entry which is preliminary data.</text>
</comment>
<dbReference type="AlphaFoldDB" id="A0A7W9S6U6"/>
<dbReference type="SUPFAM" id="SSF101473">
    <property type="entry name" value="DhaL-like"/>
    <property type="match status" value="1"/>
</dbReference>
<dbReference type="NCBIfam" id="TIGR02365">
    <property type="entry name" value="dha_L_ycgS"/>
    <property type="match status" value="1"/>
</dbReference>
<evidence type="ECO:0000313" key="4">
    <source>
        <dbReference type="EMBL" id="MBB6014098.1"/>
    </source>
</evidence>
<dbReference type="InterPro" id="IPR050861">
    <property type="entry name" value="Dihydroxyacetone_Kinase"/>
</dbReference>